<evidence type="ECO:0000313" key="8">
    <source>
        <dbReference type="EMBL" id="GLI55709.1"/>
    </source>
</evidence>
<sequence length="303" mass="33030">MEHKKRVGVVFSVGGLGDHSFNDSTNEGIKAVEAQGVIVKRVEPANPSEDEMYLREFAENNFDVVVGIGFLMEDSLKKVAMEYPEQKFMGIDMNLDLPNVKSLIFHEKQGSFLVGALAAMVSEGRPVGFVGAAQSPMINAMGEGFAEGARYVDPQIEVVSSYTPGPNPFNDPARGYEIATSMIETQEVEVIYHAAGGTGLGVFQASKEKGTYAIGVDTDQDGFEPGTVITSMIKSLDRVAERELNTILSGDFEAGIEMQNLENGGVRITETPFELGVIGDEKRFREIQEKLISGEIVVEDYRK</sequence>
<dbReference type="CDD" id="cd06354">
    <property type="entry name" value="PBP1_PrnA-like"/>
    <property type="match status" value="1"/>
</dbReference>
<comment type="similarity">
    <text evidence="2">Belongs to the BMP lipoprotein family.</text>
</comment>
<comment type="caution">
    <text evidence="8">The sequence shown here is derived from an EMBL/GenBank/DDBJ whole genome shotgun (WGS) entry which is preliminary data.</text>
</comment>
<dbReference type="GO" id="GO:0005886">
    <property type="term" value="C:plasma membrane"/>
    <property type="evidence" value="ECO:0007669"/>
    <property type="project" value="UniProtKB-SubCell"/>
</dbReference>
<keyword evidence="6" id="KW-0449">Lipoprotein</keyword>
<name>A0A9W6GKU4_9FUSO</name>
<dbReference type="PANTHER" id="PTHR34296">
    <property type="entry name" value="TRANSCRIPTIONAL ACTIVATOR PROTEIN MED"/>
    <property type="match status" value="1"/>
</dbReference>
<dbReference type="InterPro" id="IPR003760">
    <property type="entry name" value="PnrA-like"/>
</dbReference>
<dbReference type="InterPro" id="IPR050957">
    <property type="entry name" value="BMP_lipoprotein"/>
</dbReference>
<dbReference type="EMBL" id="BSDY01000005">
    <property type="protein sequence ID" value="GLI55709.1"/>
    <property type="molecule type" value="Genomic_DNA"/>
</dbReference>
<organism evidence="8 9">
    <name type="scientific">Propionigenium maris DSM 9537</name>
    <dbReference type="NCBI Taxonomy" id="1123000"/>
    <lineage>
        <taxon>Bacteria</taxon>
        <taxon>Fusobacteriati</taxon>
        <taxon>Fusobacteriota</taxon>
        <taxon>Fusobacteriia</taxon>
        <taxon>Fusobacteriales</taxon>
        <taxon>Fusobacteriaceae</taxon>
        <taxon>Propionigenium</taxon>
    </lineage>
</organism>
<dbReference type="SUPFAM" id="SSF53822">
    <property type="entry name" value="Periplasmic binding protein-like I"/>
    <property type="match status" value="1"/>
</dbReference>
<comment type="subcellular location">
    <subcellularLocation>
        <location evidence="1">Cell membrane</location>
        <topology evidence="1">Lipid-anchor</topology>
    </subcellularLocation>
</comment>
<dbReference type="PANTHER" id="PTHR34296:SF2">
    <property type="entry name" value="ABC TRANSPORTER GUANOSINE-BINDING PROTEIN NUPN"/>
    <property type="match status" value="1"/>
</dbReference>
<dbReference type="AlphaFoldDB" id="A0A9W6GKU4"/>
<reference evidence="8" key="1">
    <citation type="submission" date="2022-12" db="EMBL/GenBank/DDBJ databases">
        <title>Reference genome sequencing for broad-spectrum identification of bacterial and archaeal isolates by mass spectrometry.</title>
        <authorList>
            <person name="Sekiguchi Y."/>
            <person name="Tourlousse D.M."/>
        </authorList>
    </citation>
    <scope>NUCLEOTIDE SEQUENCE</scope>
    <source>
        <strain evidence="8">10succ1</strain>
    </source>
</reference>
<keyword evidence="3" id="KW-1003">Cell membrane</keyword>
<evidence type="ECO:0000313" key="9">
    <source>
        <dbReference type="Proteomes" id="UP001144471"/>
    </source>
</evidence>
<evidence type="ECO:0000259" key="7">
    <source>
        <dbReference type="Pfam" id="PF02608"/>
    </source>
</evidence>
<evidence type="ECO:0000256" key="3">
    <source>
        <dbReference type="ARBA" id="ARBA00022475"/>
    </source>
</evidence>
<evidence type="ECO:0000256" key="5">
    <source>
        <dbReference type="ARBA" id="ARBA00023136"/>
    </source>
</evidence>
<dbReference type="Pfam" id="PF02608">
    <property type="entry name" value="Bmp"/>
    <property type="match status" value="1"/>
</dbReference>
<dbReference type="Gene3D" id="3.40.50.2300">
    <property type="match status" value="2"/>
</dbReference>
<gene>
    <name evidence="8" type="ORF">PM10SUCC1_12230</name>
</gene>
<protein>
    <submittedName>
        <fullName evidence="8">BMP family ABC transporter substrate-binding protein</fullName>
    </submittedName>
</protein>
<keyword evidence="9" id="KW-1185">Reference proteome</keyword>
<keyword evidence="5" id="KW-0472">Membrane</keyword>
<accession>A0A9W6GKU4</accession>
<feature type="domain" description="ABC transporter substrate-binding protein PnrA-like" evidence="7">
    <location>
        <begin position="7"/>
        <end position="299"/>
    </location>
</feature>
<evidence type="ECO:0000256" key="4">
    <source>
        <dbReference type="ARBA" id="ARBA00022729"/>
    </source>
</evidence>
<evidence type="ECO:0000256" key="2">
    <source>
        <dbReference type="ARBA" id="ARBA00008610"/>
    </source>
</evidence>
<proteinExistence type="inferred from homology"/>
<dbReference type="InterPro" id="IPR028082">
    <property type="entry name" value="Peripla_BP_I"/>
</dbReference>
<dbReference type="Proteomes" id="UP001144471">
    <property type="component" value="Unassembled WGS sequence"/>
</dbReference>
<evidence type="ECO:0000256" key="6">
    <source>
        <dbReference type="ARBA" id="ARBA00023288"/>
    </source>
</evidence>
<keyword evidence="4" id="KW-0732">Signal</keyword>
<evidence type="ECO:0000256" key="1">
    <source>
        <dbReference type="ARBA" id="ARBA00004193"/>
    </source>
</evidence>